<evidence type="ECO:0000313" key="2">
    <source>
        <dbReference type="EMBL" id="KAG8539841.1"/>
    </source>
</evidence>
<evidence type="ECO:0000256" key="1">
    <source>
        <dbReference type="SAM" id="MobiDB-lite"/>
    </source>
</evidence>
<proteinExistence type="predicted"/>
<name>A0AAV6Z0K1_ENGPU</name>
<comment type="caution">
    <text evidence="2">The sequence shown here is derived from an EMBL/GenBank/DDBJ whole genome shotgun (WGS) entry which is preliminary data.</text>
</comment>
<sequence length="92" mass="10266">MPKNGSGIHWMSEDTCYIISKRPNPGERTTTFSYNLGEKTKAGKLQKHPSPGGSERSSKKLMMPTTWTFQGLLGPTRPEGWQPLGRRKVGPH</sequence>
<gene>
    <name evidence="2" type="ORF">GDO81_020272</name>
</gene>
<organism evidence="2 3">
    <name type="scientific">Engystomops pustulosus</name>
    <name type="common">Tungara frog</name>
    <name type="synonym">Physalaemus pustulosus</name>
    <dbReference type="NCBI Taxonomy" id="76066"/>
    <lineage>
        <taxon>Eukaryota</taxon>
        <taxon>Metazoa</taxon>
        <taxon>Chordata</taxon>
        <taxon>Craniata</taxon>
        <taxon>Vertebrata</taxon>
        <taxon>Euteleostomi</taxon>
        <taxon>Amphibia</taxon>
        <taxon>Batrachia</taxon>
        <taxon>Anura</taxon>
        <taxon>Neobatrachia</taxon>
        <taxon>Hyloidea</taxon>
        <taxon>Leptodactylidae</taxon>
        <taxon>Leiuperinae</taxon>
        <taxon>Engystomops</taxon>
    </lineage>
</organism>
<dbReference type="AlphaFoldDB" id="A0AAV6Z0K1"/>
<dbReference type="EMBL" id="WNYA01012772">
    <property type="protein sequence ID" value="KAG8539841.1"/>
    <property type="molecule type" value="Genomic_DNA"/>
</dbReference>
<feature type="region of interest" description="Disordered" evidence="1">
    <location>
        <begin position="37"/>
        <end position="92"/>
    </location>
</feature>
<protein>
    <submittedName>
        <fullName evidence="2">Uncharacterized protein</fullName>
    </submittedName>
</protein>
<accession>A0AAV6Z0K1</accession>
<keyword evidence="3" id="KW-1185">Reference proteome</keyword>
<reference evidence="2" key="1">
    <citation type="thesis" date="2020" institute="ProQuest LLC" country="789 East Eisenhower Parkway, Ann Arbor, MI, USA">
        <title>Comparative Genomics and Chromosome Evolution.</title>
        <authorList>
            <person name="Mudd A.B."/>
        </authorList>
    </citation>
    <scope>NUCLEOTIDE SEQUENCE</scope>
    <source>
        <strain evidence="2">237g6f4</strain>
        <tissue evidence="2">Blood</tissue>
    </source>
</reference>
<dbReference type="Proteomes" id="UP000824782">
    <property type="component" value="Unassembled WGS sequence"/>
</dbReference>
<evidence type="ECO:0000313" key="3">
    <source>
        <dbReference type="Proteomes" id="UP000824782"/>
    </source>
</evidence>